<keyword evidence="1" id="KW-0677">Repeat</keyword>
<feature type="compositionally biased region" description="Low complexity" evidence="2">
    <location>
        <begin position="417"/>
        <end position="475"/>
    </location>
</feature>
<dbReference type="AlphaFoldDB" id="A0AAT9GA16"/>
<keyword evidence="3" id="KW-0812">Transmembrane</keyword>
<dbReference type="InterPro" id="IPR052201">
    <property type="entry name" value="LRR-containing_regulator"/>
</dbReference>
<dbReference type="InterPro" id="IPR032675">
    <property type="entry name" value="LRR_dom_sf"/>
</dbReference>
<evidence type="ECO:0000313" key="4">
    <source>
        <dbReference type="EMBL" id="BFD46662.1"/>
    </source>
</evidence>
<evidence type="ECO:0000256" key="2">
    <source>
        <dbReference type="SAM" id="MobiDB-lite"/>
    </source>
</evidence>
<keyword evidence="3" id="KW-1133">Transmembrane helix</keyword>
<evidence type="ECO:0000256" key="3">
    <source>
        <dbReference type="SAM" id="Phobius"/>
    </source>
</evidence>
<feature type="compositionally biased region" description="Polar residues" evidence="2">
    <location>
        <begin position="1"/>
        <end position="13"/>
    </location>
</feature>
<dbReference type="InterPro" id="IPR001611">
    <property type="entry name" value="Leu-rich_rpt"/>
</dbReference>
<reference evidence="4" key="1">
    <citation type="submission" date="2024-01" db="EMBL/GenBank/DDBJ databases">
        <title>Sequencing the genomes of a sandfly, Sergentomyia squamirostris, and its two endosymbionts.</title>
        <authorList>
            <person name="Itokawa K."/>
            <person name="Sanjoba C."/>
        </authorList>
    </citation>
    <scope>NUCLEOTIDE SEQUENCE</scope>
    <source>
        <strain evidence="4">RiSSQ</strain>
    </source>
</reference>
<feature type="region of interest" description="Disordered" evidence="2">
    <location>
        <begin position="372"/>
        <end position="511"/>
    </location>
</feature>
<dbReference type="PANTHER" id="PTHR24111:SF0">
    <property type="entry name" value="LEUCINE-RICH REPEAT-CONTAINING PROTEIN"/>
    <property type="match status" value="1"/>
</dbReference>
<proteinExistence type="predicted"/>
<accession>A0AAT9GA16</accession>
<evidence type="ECO:0000256" key="1">
    <source>
        <dbReference type="ARBA" id="ARBA00022737"/>
    </source>
</evidence>
<feature type="transmembrane region" description="Helical" evidence="3">
    <location>
        <begin position="519"/>
        <end position="541"/>
    </location>
</feature>
<sequence length="588" mass="63610">MGRINKYSNGDQVNQHRKSQGKFLEKQDIEAYLSSKKLNNGNNIQGKNTLNTDDLPNISAILDYALNLSRQNGIEFLDGGKAHNLTAQAFLTALTALSAISPNIVSSKKAISTDNPNSLSSMVKNFTEMSNVLFDTTSATSLTSQNHDKSKELTKHNDDQSFIRGKRAVGDGLILHNADGNIILNGNKLTFSYDLNINMLKQQLKNSNITKLCLWTVKIDPQKAQEIREILESSNVKELSILHGSIEGIDFGTMLTDTKVTTLNLAYNGIGNKSAKGLITSLKKTNVKVLDLSDNRIGNTGKGAKGLIKLLEKTNVKALDLSNNNMSDEKVNNIIPELKKNTQIIELGLKDKGIERNTLKEVLKVLKQNRHVNKESTSTIKSSPTEGESSTTEEDHTSNKREKRDIHTTDETLPEQETTVLTTDVSSTTTTESTTPTTVSTTTTESTTPTTVSTTTTESTTPTTVSTTTTESTTPKKNLTEKSEPIAAGGVADSTIEKHTSKESNPNNPASSTMSIGEILGLISFALTTIGAGGGVVIYVIKKFFGGVSHSGHEDLALGKSTLVELENRLDKETSSLTGVIVDDNPII</sequence>
<organism evidence="4">
    <name type="scientific">Candidatus Tisiphia endosymbiont of Sergentomyia squamirostris</name>
    <dbReference type="NCBI Taxonomy" id="3113639"/>
    <lineage>
        <taxon>Bacteria</taxon>
        <taxon>Pseudomonadati</taxon>
        <taxon>Pseudomonadota</taxon>
        <taxon>Alphaproteobacteria</taxon>
        <taxon>Rickettsiales</taxon>
        <taxon>Rickettsiaceae</taxon>
        <taxon>Rickettsieae</taxon>
        <taxon>Candidatus Tisiphia</taxon>
    </lineage>
</organism>
<feature type="compositionally biased region" description="Basic and acidic residues" evidence="2">
    <location>
        <begin position="393"/>
        <end position="410"/>
    </location>
</feature>
<dbReference type="PANTHER" id="PTHR24111">
    <property type="entry name" value="LEUCINE-RICH REPEAT-CONTAINING PROTEIN 34"/>
    <property type="match status" value="1"/>
</dbReference>
<protein>
    <submittedName>
        <fullName evidence="4">Uncharacterized protein</fullName>
    </submittedName>
</protein>
<name>A0AAT9GA16_9RICK</name>
<dbReference type="Gene3D" id="3.80.10.10">
    <property type="entry name" value="Ribonuclease Inhibitor"/>
    <property type="match status" value="1"/>
</dbReference>
<feature type="region of interest" description="Disordered" evidence="2">
    <location>
        <begin position="1"/>
        <end position="21"/>
    </location>
</feature>
<dbReference type="SUPFAM" id="SSF52047">
    <property type="entry name" value="RNI-like"/>
    <property type="match status" value="1"/>
</dbReference>
<dbReference type="EMBL" id="AP029170">
    <property type="protein sequence ID" value="BFD46662.1"/>
    <property type="molecule type" value="Genomic_DNA"/>
</dbReference>
<gene>
    <name evidence="4" type="ORF">DMENIID0002_13080</name>
</gene>
<dbReference type="Pfam" id="PF13516">
    <property type="entry name" value="LRR_6"/>
    <property type="match status" value="3"/>
</dbReference>
<keyword evidence="3" id="KW-0472">Membrane</keyword>